<organism evidence="5 6">
    <name type="scientific">Cyprinodon variegatus</name>
    <name type="common">Sheepshead minnow</name>
    <dbReference type="NCBI Taxonomy" id="28743"/>
    <lineage>
        <taxon>Eukaryota</taxon>
        <taxon>Metazoa</taxon>
        <taxon>Chordata</taxon>
        <taxon>Craniata</taxon>
        <taxon>Vertebrata</taxon>
        <taxon>Euteleostomi</taxon>
        <taxon>Actinopterygii</taxon>
        <taxon>Neopterygii</taxon>
        <taxon>Teleostei</taxon>
        <taxon>Neoteleostei</taxon>
        <taxon>Acanthomorphata</taxon>
        <taxon>Ovalentaria</taxon>
        <taxon>Atherinomorphae</taxon>
        <taxon>Cyprinodontiformes</taxon>
        <taxon>Cyprinodontidae</taxon>
        <taxon>Cyprinodon</taxon>
    </lineage>
</organism>
<evidence type="ECO:0000256" key="1">
    <source>
        <dbReference type="ARBA" id="ARBA00023157"/>
    </source>
</evidence>
<keyword evidence="2" id="KW-0732">Signal</keyword>
<dbReference type="GeneTree" id="ENSGT01100000263473"/>
<evidence type="ECO:0000259" key="3">
    <source>
        <dbReference type="PROSITE" id="PS50041"/>
    </source>
</evidence>
<dbReference type="AlphaFoldDB" id="A0A3Q2DXN5"/>
<feature type="domain" description="C-type lectin" evidence="3">
    <location>
        <begin position="25"/>
        <end position="141"/>
    </location>
</feature>
<accession>A0A3Q2DXN5</accession>
<dbReference type="InterPro" id="IPR016187">
    <property type="entry name" value="CTDL_fold"/>
</dbReference>
<dbReference type="Ensembl" id="ENSCVAT00000003973.1">
    <property type="protein sequence ID" value="ENSCVAP00000024524.1"/>
    <property type="gene ID" value="ENSCVAG00000008648.1"/>
</dbReference>
<feature type="signal peptide" evidence="2">
    <location>
        <begin position="1"/>
        <end position="20"/>
    </location>
</feature>
<reference evidence="5" key="1">
    <citation type="submission" date="2025-05" db="UniProtKB">
        <authorList>
            <consortium name="Ensembl"/>
        </authorList>
    </citation>
    <scope>IDENTIFICATION</scope>
</reference>
<dbReference type="CDD" id="cd00063">
    <property type="entry name" value="FN3"/>
    <property type="match status" value="2"/>
</dbReference>
<feature type="domain" description="C-type lectin" evidence="3">
    <location>
        <begin position="146"/>
        <end position="261"/>
    </location>
</feature>
<evidence type="ECO:0000259" key="4">
    <source>
        <dbReference type="PROSITE" id="PS50853"/>
    </source>
</evidence>
<keyword evidence="1" id="KW-1015">Disulfide bond</keyword>
<dbReference type="Gene3D" id="3.10.100.10">
    <property type="entry name" value="Mannose-Binding Protein A, subunit A"/>
    <property type="match status" value="2"/>
</dbReference>
<dbReference type="InterPro" id="IPR013783">
    <property type="entry name" value="Ig-like_fold"/>
</dbReference>
<dbReference type="SUPFAM" id="SSF49265">
    <property type="entry name" value="Fibronectin type III"/>
    <property type="match status" value="2"/>
</dbReference>
<dbReference type="PANTHER" id="PTHR45784:SF3">
    <property type="entry name" value="C-TYPE LECTIN DOMAIN FAMILY 4 MEMBER K-LIKE-RELATED"/>
    <property type="match status" value="1"/>
</dbReference>
<dbReference type="SMART" id="SM00060">
    <property type="entry name" value="FN3"/>
    <property type="match status" value="3"/>
</dbReference>
<evidence type="ECO:0000313" key="5">
    <source>
        <dbReference type="Ensembl" id="ENSCVAP00000024517.1"/>
    </source>
</evidence>
<dbReference type="InterPro" id="IPR036116">
    <property type="entry name" value="FN3_sf"/>
</dbReference>
<dbReference type="PROSITE" id="PS50041">
    <property type="entry name" value="C_TYPE_LECTIN_2"/>
    <property type="match status" value="2"/>
</dbReference>
<dbReference type="InterPro" id="IPR016186">
    <property type="entry name" value="C-type_lectin-like/link_sf"/>
</dbReference>
<dbReference type="Pfam" id="PF00059">
    <property type="entry name" value="Lectin_C"/>
    <property type="match status" value="2"/>
</dbReference>
<sequence>MERWLIFIGLTGALLQVSFAKPYYYYFVNTSLTWTDAQAVCRRNYTDLATIENEADDEDVKMSSLNYTGKAWIGLYDEFVDSWKWSLNDSSFYGPGELTFRDWDTGQPSNHEGDEKCIGLYELTGKWHDYTCSDLFHFVCYNGTVNDTSSFVLVREPKSWTDAQTYCRENYIDLASVRNMTENEKIQSLPRSKNVWIGLYGEKSWSDGNPSLFRNWATGQPNGFASNPLLSVGATCTAAAFGNQEGWFDEDCTLTIPFICYRRGPENANGFRQIAGDETSITLQWDKINNNTNFVLLFNGTETFISAPDGDGPLTHTVSSLTAGTKYTFTLFSEFENLRSNGVKTSAITAPANANGLRQSAENETSITLQWDKINNDTNFVLLFNGTETFISAPDGDGPLTHIVSSLTAGTKYTFTLFSVFENLRSNGVQISAVTAPANANGLRQSAENETSITLQWDKINNSTNFVLLFNGTETFISAPDGDGPLTHTVSSLTAGTKYTFTLFSVFENIRSREVSITATTGKMRFLTSVDVCAESSTSKYYGLNG</sequence>
<dbReference type="InterPro" id="IPR018378">
    <property type="entry name" value="C-type_lectin_CS"/>
</dbReference>
<dbReference type="PROSITE" id="PS50853">
    <property type="entry name" value="FN3"/>
    <property type="match status" value="1"/>
</dbReference>
<dbReference type="Gene3D" id="2.60.40.10">
    <property type="entry name" value="Immunoglobulins"/>
    <property type="match status" value="3"/>
</dbReference>
<dbReference type="OMA" id="TFISAPD"/>
<dbReference type="PANTHER" id="PTHR45784">
    <property type="entry name" value="C-TYPE LECTIN DOMAIN FAMILY 20 MEMBER A-RELATED"/>
    <property type="match status" value="1"/>
</dbReference>
<dbReference type="PROSITE" id="PS00615">
    <property type="entry name" value="C_TYPE_LECTIN_1"/>
    <property type="match status" value="2"/>
</dbReference>
<dbReference type="Ensembl" id="ENSCVAT00000003985.1">
    <property type="protein sequence ID" value="ENSCVAP00000024517.1"/>
    <property type="gene ID" value="ENSCVAG00000008648.1"/>
</dbReference>
<evidence type="ECO:0000256" key="2">
    <source>
        <dbReference type="SAM" id="SignalP"/>
    </source>
</evidence>
<name>A0A3Q2DXN5_CYPVA</name>
<evidence type="ECO:0000313" key="6">
    <source>
        <dbReference type="Proteomes" id="UP000265020"/>
    </source>
</evidence>
<dbReference type="SUPFAM" id="SSF56436">
    <property type="entry name" value="C-type lectin-like"/>
    <property type="match status" value="2"/>
</dbReference>
<proteinExistence type="predicted"/>
<dbReference type="SMART" id="SM00034">
    <property type="entry name" value="CLECT"/>
    <property type="match status" value="2"/>
</dbReference>
<dbReference type="Proteomes" id="UP000265020">
    <property type="component" value="Unassembled WGS sequence"/>
</dbReference>
<protein>
    <submittedName>
        <fullName evidence="5">Uncharacterized LOC107099021</fullName>
    </submittedName>
</protein>
<dbReference type="InterPro" id="IPR003961">
    <property type="entry name" value="FN3_dom"/>
</dbReference>
<feature type="chain" id="PRO_5044598161" evidence="2">
    <location>
        <begin position="21"/>
        <end position="546"/>
    </location>
</feature>
<keyword evidence="6" id="KW-1185">Reference proteome</keyword>
<dbReference type="InterPro" id="IPR001304">
    <property type="entry name" value="C-type_lectin-like"/>
</dbReference>
<feature type="domain" description="Fibronectin type-III" evidence="4">
    <location>
        <begin position="350"/>
        <end position="439"/>
    </location>
</feature>